<dbReference type="Proteomes" id="UP000244722">
    <property type="component" value="Unassembled WGS sequence"/>
</dbReference>
<keyword evidence="2" id="KW-1185">Reference proteome</keyword>
<dbReference type="OrthoDB" id="4851849at2759"/>
<evidence type="ECO:0000313" key="1">
    <source>
        <dbReference type="EMBL" id="PUU81813.1"/>
    </source>
</evidence>
<name>A0A2T7A252_TUBBO</name>
<comment type="caution">
    <text evidence="1">The sequence shown here is derived from an EMBL/GenBank/DDBJ whole genome shotgun (WGS) entry which is preliminary data.</text>
</comment>
<sequence length="461" mass="52230">MMSPPTIPQISYTLGQLAFYYKYSPPTTAWSQCLSPLESKSDLRILNFLSLLLTTGGPADRAAVSFSYTKDMGLQLFYSKCHPCSNEETYYVTQIFAIATNPQLPLPVKHNDLFHLAVMNCKAKISSRLHKASSCLKDLSIRKDFGILDRNSELEHESNSKPTPCDEYIRRYVDPEMFPNGSSLPQFLKKWFYSFLDTFGPDSSFVYPFQAINITRTLHVCYFLVVHPETRKILDPDLYYRLQKLAEYRPAIAAVIGWMGRFDSEALSTLKVTEIVPSPTSSVDVSGNFLQILDKYARYTGSVGVTDKDLCTSYGRMRSFPVSLENKITLHSHSGCFLALALAKRFFATTIPIVLNIGCAKPMCWICLEYLATIHHCYPHITICTTPNNRRINSTWMIPPGTPCEVATTMYERLGTALNSVITTCGSNSERWHNPLSETEFADSMQYWISICKDRRLAMKP</sequence>
<evidence type="ECO:0000313" key="2">
    <source>
        <dbReference type="Proteomes" id="UP000244722"/>
    </source>
</evidence>
<proteinExistence type="predicted"/>
<reference evidence="1 2" key="1">
    <citation type="submission" date="2017-04" db="EMBL/GenBank/DDBJ databases">
        <title>Draft genome sequence of Tuber borchii Vittad., a whitish edible truffle.</title>
        <authorList>
            <consortium name="DOE Joint Genome Institute"/>
            <person name="Murat C."/>
            <person name="Kuo A."/>
            <person name="Barry K.W."/>
            <person name="Clum A."/>
            <person name="Dockter R.B."/>
            <person name="Fauchery L."/>
            <person name="Iotti M."/>
            <person name="Kohler A."/>
            <person name="Labutti K."/>
            <person name="Lindquist E.A."/>
            <person name="Lipzen A."/>
            <person name="Ohm R.A."/>
            <person name="Wang M."/>
            <person name="Grigoriev I.V."/>
            <person name="Zambonelli A."/>
            <person name="Martin F.M."/>
        </authorList>
    </citation>
    <scope>NUCLEOTIDE SEQUENCE [LARGE SCALE GENOMIC DNA]</scope>
    <source>
        <strain evidence="1 2">Tbo3840</strain>
    </source>
</reference>
<dbReference type="AlphaFoldDB" id="A0A2T7A252"/>
<dbReference type="EMBL" id="NESQ01000039">
    <property type="protein sequence ID" value="PUU81813.1"/>
    <property type="molecule type" value="Genomic_DNA"/>
</dbReference>
<protein>
    <submittedName>
        <fullName evidence="1">Uncharacterized protein</fullName>
    </submittedName>
</protein>
<accession>A0A2T7A252</accession>
<gene>
    <name evidence="1" type="ORF">B9Z19DRAFT_1106184</name>
</gene>
<organism evidence="1 2">
    <name type="scientific">Tuber borchii</name>
    <name type="common">White truffle</name>
    <dbReference type="NCBI Taxonomy" id="42251"/>
    <lineage>
        <taxon>Eukaryota</taxon>
        <taxon>Fungi</taxon>
        <taxon>Dikarya</taxon>
        <taxon>Ascomycota</taxon>
        <taxon>Pezizomycotina</taxon>
        <taxon>Pezizomycetes</taxon>
        <taxon>Pezizales</taxon>
        <taxon>Tuberaceae</taxon>
        <taxon>Tuber</taxon>
    </lineage>
</organism>